<reference evidence="13" key="3">
    <citation type="submission" date="2025-09" db="UniProtKB">
        <authorList>
            <consortium name="Ensembl"/>
        </authorList>
    </citation>
    <scope>IDENTIFICATION</scope>
    <source>
        <strain evidence="13">Thorbecke</strain>
    </source>
</reference>
<dbReference type="AlphaFoldDB" id="A0A5F9CDJ9"/>
<dbReference type="PANTHER" id="PTHR11351:SF102">
    <property type="entry name" value="STEAROYL-COA DESATURASE"/>
    <property type="match status" value="1"/>
</dbReference>
<dbReference type="InterPro" id="IPR015876">
    <property type="entry name" value="Acyl-CoA_DS"/>
</dbReference>
<keyword evidence="8" id="KW-0443">Lipid metabolism</keyword>
<comment type="similarity">
    <text evidence="2 11">Belongs to the fatty acid desaturase type 1 family.</text>
</comment>
<dbReference type="GO" id="GO:0005789">
    <property type="term" value="C:endoplasmic reticulum membrane"/>
    <property type="evidence" value="ECO:0007669"/>
    <property type="project" value="TreeGrafter"/>
</dbReference>
<evidence type="ECO:0000256" key="11">
    <source>
        <dbReference type="RuleBase" id="RU000581"/>
    </source>
</evidence>
<evidence type="ECO:0000256" key="9">
    <source>
        <dbReference type="ARBA" id="ARBA00023136"/>
    </source>
</evidence>
<evidence type="ECO:0000256" key="7">
    <source>
        <dbReference type="ARBA" id="ARBA00023002"/>
    </source>
</evidence>
<keyword evidence="4 11" id="KW-0812">Transmembrane</keyword>
<dbReference type="GO" id="GO:0032896">
    <property type="term" value="F:palmitoyl-CoA 9-desaturase activity"/>
    <property type="evidence" value="ECO:0007669"/>
    <property type="project" value="TreeGrafter"/>
</dbReference>
<dbReference type="GO" id="GO:0005506">
    <property type="term" value="F:iron ion binding"/>
    <property type="evidence" value="ECO:0007669"/>
    <property type="project" value="TreeGrafter"/>
</dbReference>
<dbReference type="GO" id="GO:1903966">
    <property type="term" value="P:monounsaturated fatty acid biosynthetic process"/>
    <property type="evidence" value="ECO:0007669"/>
    <property type="project" value="TreeGrafter"/>
</dbReference>
<evidence type="ECO:0000256" key="12">
    <source>
        <dbReference type="SAM" id="Phobius"/>
    </source>
</evidence>
<keyword evidence="10 11" id="KW-0275">Fatty acid biosynthesis</keyword>
<keyword evidence="14" id="KW-1185">Reference proteome</keyword>
<comment type="subcellular location">
    <subcellularLocation>
        <location evidence="1">Membrane</location>
        <topology evidence="1">Multi-pass membrane protein</topology>
    </subcellularLocation>
</comment>
<evidence type="ECO:0000256" key="5">
    <source>
        <dbReference type="ARBA" id="ARBA00022832"/>
    </source>
</evidence>
<dbReference type="GO" id="GO:0006636">
    <property type="term" value="P:unsaturated fatty acid biosynthetic process"/>
    <property type="evidence" value="ECO:0007669"/>
    <property type="project" value="TreeGrafter"/>
</dbReference>
<keyword evidence="6 12" id="KW-1133">Transmembrane helix</keyword>
<dbReference type="Proteomes" id="UP000001811">
    <property type="component" value="Unplaced"/>
</dbReference>
<evidence type="ECO:0000256" key="6">
    <source>
        <dbReference type="ARBA" id="ARBA00022989"/>
    </source>
</evidence>
<feature type="transmembrane region" description="Helical" evidence="12">
    <location>
        <begin position="52"/>
        <end position="71"/>
    </location>
</feature>
<evidence type="ECO:0000256" key="4">
    <source>
        <dbReference type="ARBA" id="ARBA00022692"/>
    </source>
</evidence>
<dbReference type="Bgee" id="ENSOCUG00000030996">
    <property type="expression patterns" value="Expressed in liver and 9 other cell types or tissues"/>
</dbReference>
<reference evidence="13" key="2">
    <citation type="submission" date="2025-08" db="UniProtKB">
        <authorList>
            <consortium name="Ensembl"/>
        </authorList>
    </citation>
    <scope>IDENTIFICATION</scope>
    <source>
        <strain evidence="13">Thorbecke</strain>
    </source>
</reference>
<evidence type="ECO:0008006" key="15">
    <source>
        <dbReference type="Google" id="ProtNLM"/>
    </source>
</evidence>
<dbReference type="SMR" id="A0A5F9CDJ9"/>
<dbReference type="GO" id="GO:0070542">
    <property type="term" value="P:response to fatty acid"/>
    <property type="evidence" value="ECO:0007669"/>
    <property type="project" value="TreeGrafter"/>
</dbReference>
<dbReference type="PANTHER" id="PTHR11351">
    <property type="entry name" value="ACYL-COA DESATURASE"/>
    <property type="match status" value="1"/>
</dbReference>
<comment type="cofactor">
    <cofactor evidence="11">
        <name>Fe(2+)</name>
        <dbReference type="ChEBI" id="CHEBI:29033"/>
    </cofactor>
</comment>
<reference evidence="13 14" key="1">
    <citation type="journal article" date="2011" name="Nature">
        <title>A high-resolution map of human evolutionary constraint using 29 mammals.</title>
        <authorList>
            <person name="Lindblad-Toh K."/>
            <person name="Garber M."/>
            <person name="Zuk O."/>
            <person name="Lin M.F."/>
            <person name="Parker B.J."/>
            <person name="Washietl S."/>
            <person name="Kheradpour P."/>
            <person name="Ernst J."/>
            <person name="Jordan G."/>
            <person name="Mauceli E."/>
            <person name="Ward L.D."/>
            <person name="Lowe C.B."/>
            <person name="Holloway A.K."/>
            <person name="Clamp M."/>
            <person name="Gnerre S."/>
            <person name="Alfoldi J."/>
            <person name="Beal K."/>
            <person name="Chang J."/>
            <person name="Clawson H."/>
            <person name="Cuff J."/>
            <person name="Di Palma F."/>
            <person name="Fitzgerald S."/>
            <person name="Flicek P."/>
            <person name="Guttman M."/>
            <person name="Hubisz M.J."/>
            <person name="Jaffe D.B."/>
            <person name="Jungreis I."/>
            <person name="Kent W.J."/>
            <person name="Kostka D."/>
            <person name="Lara M."/>
            <person name="Martins A.L."/>
            <person name="Massingham T."/>
            <person name="Moltke I."/>
            <person name="Raney B.J."/>
            <person name="Rasmussen M.D."/>
            <person name="Robinson J."/>
            <person name="Stark A."/>
            <person name="Vilella A.J."/>
            <person name="Wen J."/>
            <person name="Xie X."/>
            <person name="Zody M.C."/>
            <person name="Baldwin J."/>
            <person name="Bloom T."/>
            <person name="Chin C.W."/>
            <person name="Heiman D."/>
            <person name="Nicol R."/>
            <person name="Nusbaum C."/>
            <person name="Young S."/>
            <person name="Wilkinson J."/>
            <person name="Worley K.C."/>
            <person name="Kovar C.L."/>
            <person name="Muzny D.M."/>
            <person name="Gibbs R.A."/>
            <person name="Cree A."/>
            <person name="Dihn H.H."/>
            <person name="Fowler G."/>
            <person name="Jhangiani S."/>
            <person name="Joshi V."/>
            <person name="Lee S."/>
            <person name="Lewis L.R."/>
            <person name="Nazareth L.V."/>
            <person name="Okwuonu G."/>
            <person name="Santibanez J."/>
            <person name="Warren W.C."/>
            <person name="Mardis E.R."/>
            <person name="Weinstock G.M."/>
            <person name="Wilson R.K."/>
            <person name="Delehaunty K."/>
            <person name="Dooling D."/>
            <person name="Fronik C."/>
            <person name="Fulton L."/>
            <person name="Fulton B."/>
            <person name="Graves T."/>
            <person name="Minx P."/>
            <person name="Sodergren E."/>
            <person name="Birney E."/>
            <person name="Margulies E.H."/>
            <person name="Herrero J."/>
            <person name="Green E.D."/>
            <person name="Haussler D."/>
            <person name="Siepel A."/>
            <person name="Goldman N."/>
            <person name="Pollard K.S."/>
            <person name="Pedersen J.S."/>
            <person name="Lander E.S."/>
            <person name="Kellis M."/>
        </authorList>
    </citation>
    <scope>NUCLEOTIDE SEQUENCE [LARGE SCALE GENOMIC DNA]</scope>
    <source>
        <strain evidence="14">Thorbecke</strain>
    </source>
</reference>
<dbReference type="STRING" id="9986.ENSOCUP00000031672"/>
<organism evidence="13 14">
    <name type="scientific">Oryctolagus cuniculus</name>
    <name type="common">Rabbit</name>
    <dbReference type="NCBI Taxonomy" id="9986"/>
    <lineage>
        <taxon>Eukaryota</taxon>
        <taxon>Metazoa</taxon>
        <taxon>Chordata</taxon>
        <taxon>Craniata</taxon>
        <taxon>Vertebrata</taxon>
        <taxon>Euteleostomi</taxon>
        <taxon>Mammalia</taxon>
        <taxon>Eutheria</taxon>
        <taxon>Euarchontoglires</taxon>
        <taxon>Glires</taxon>
        <taxon>Lagomorpha</taxon>
        <taxon>Leporidae</taxon>
        <taxon>Oryctolagus</taxon>
    </lineage>
</organism>
<evidence type="ECO:0000313" key="14">
    <source>
        <dbReference type="Proteomes" id="UP000001811"/>
    </source>
</evidence>
<keyword evidence="9 12" id="KW-0472">Membrane</keyword>
<accession>A0A5F9CDJ9</accession>
<keyword evidence="3 11" id="KW-0444">Lipid biosynthesis</keyword>
<feature type="transmembrane region" description="Helical" evidence="12">
    <location>
        <begin position="27"/>
        <end position="46"/>
    </location>
</feature>
<dbReference type="PRINTS" id="PR00075">
    <property type="entry name" value="FACDDSATRASE"/>
</dbReference>
<sequence>MKDDIYDPSYQDEEGPRPKLEFVWRNIILMALLHVGALYGITLVPTCKFRTWLWAFSYYVISVVGITAGAHRLWSHRTYKARLPLRLFLIIADTMAFQVRSWRCSALASPSRWPGSRMEGWAPGEEPQFQPWHFALPCFPSSADSVLKSTKHVDCSESLPKEMGDQQDTLHVQGWCCLAVCMFWSFIIKGQGASASD</sequence>
<evidence type="ECO:0000313" key="13">
    <source>
        <dbReference type="Ensembl" id="ENSOCUP00000031672.1"/>
    </source>
</evidence>
<evidence type="ECO:0000256" key="10">
    <source>
        <dbReference type="ARBA" id="ARBA00023160"/>
    </source>
</evidence>
<evidence type="ECO:0000256" key="8">
    <source>
        <dbReference type="ARBA" id="ARBA00023098"/>
    </source>
</evidence>
<evidence type="ECO:0000256" key="3">
    <source>
        <dbReference type="ARBA" id="ARBA00022516"/>
    </source>
</evidence>
<keyword evidence="5" id="KW-0276">Fatty acid metabolism</keyword>
<proteinExistence type="inferred from homology"/>
<evidence type="ECO:0000256" key="2">
    <source>
        <dbReference type="ARBA" id="ARBA00009295"/>
    </source>
</evidence>
<comment type="domain">
    <text evidence="11">The histidine box domains are involved in binding the catalytic metal ions.</text>
</comment>
<evidence type="ECO:0000256" key="1">
    <source>
        <dbReference type="ARBA" id="ARBA00004141"/>
    </source>
</evidence>
<name>A0A5F9CDJ9_RABIT</name>
<protein>
    <recommendedName>
        <fullName evidence="15">Stearoyl-CoA desaturase</fullName>
    </recommendedName>
</protein>
<dbReference type="GeneTree" id="ENSGT00940000154908"/>
<dbReference type="Ensembl" id="ENSOCUT00000036658.1">
    <property type="protein sequence ID" value="ENSOCUP00000031672.1"/>
    <property type="gene ID" value="ENSOCUG00000030996.1"/>
</dbReference>
<dbReference type="InParanoid" id="A0A5F9CDJ9"/>
<dbReference type="GO" id="GO:0004768">
    <property type="term" value="F:stearoyl-CoA 9-desaturase activity"/>
    <property type="evidence" value="ECO:0007669"/>
    <property type="project" value="TreeGrafter"/>
</dbReference>
<keyword evidence="7 11" id="KW-0560">Oxidoreductase</keyword>